<evidence type="ECO:0000313" key="1">
    <source>
        <dbReference type="EMBL" id="RXK42576.1"/>
    </source>
</evidence>
<dbReference type="Gene3D" id="1.10.10.10">
    <property type="entry name" value="Winged helix-like DNA-binding domain superfamily/Winged helix DNA-binding domain"/>
    <property type="match status" value="1"/>
</dbReference>
<proteinExistence type="predicted"/>
<dbReference type="InterPro" id="IPR036388">
    <property type="entry name" value="WH-like_DNA-bd_sf"/>
</dbReference>
<dbReference type="Pfam" id="PF11625">
    <property type="entry name" value="DUF3253"/>
    <property type="match status" value="1"/>
</dbReference>
<comment type="caution">
    <text evidence="1">The sequence shown here is derived from an EMBL/GenBank/DDBJ whole genome shotgun (WGS) entry which is preliminary data.</text>
</comment>
<evidence type="ECO:0000313" key="2">
    <source>
        <dbReference type="Proteomes" id="UP000289152"/>
    </source>
</evidence>
<sequence>MQYPNQTEDIRTTLYHLLDNLKPFSTLCPSSVARQLHKQDPVRYPVWRVLMDSVRDVVWDEVQRGNVEVTQGGTVRTWDEKEKIKGPIRVRKPMKTTQESG</sequence>
<protein>
    <submittedName>
        <fullName evidence="1">Uncharacterized protein</fullName>
    </submittedName>
</protein>
<dbReference type="InParanoid" id="A0A4Q1BWW7"/>
<dbReference type="Proteomes" id="UP000289152">
    <property type="component" value="Unassembled WGS sequence"/>
</dbReference>
<dbReference type="AlphaFoldDB" id="A0A4Q1BWW7"/>
<reference evidence="1 2" key="1">
    <citation type="submission" date="2016-06" db="EMBL/GenBank/DDBJ databases">
        <title>Evolution of pathogenesis and genome organization in the Tremellales.</title>
        <authorList>
            <person name="Cuomo C."/>
            <person name="Litvintseva A."/>
            <person name="Heitman J."/>
            <person name="Chen Y."/>
            <person name="Sun S."/>
            <person name="Springer D."/>
            <person name="Dromer F."/>
            <person name="Young S."/>
            <person name="Zeng Q."/>
            <person name="Chapman S."/>
            <person name="Gujja S."/>
            <person name="Saif S."/>
            <person name="Birren B."/>
        </authorList>
    </citation>
    <scope>NUCLEOTIDE SEQUENCE [LARGE SCALE GENOMIC DNA]</scope>
    <source>
        <strain evidence="1 2">ATCC 28783</strain>
    </source>
</reference>
<organism evidence="1 2">
    <name type="scientific">Tremella mesenterica</name>
    <name type="common">Jelly fungus</name>
    <dbReference type="NCBI Taxonomy" id="5217"/>
    <lineage>
        <taxon>Eukaryota</taxon>
        <taxon>Fungi</taxon>
        <taxon>Dikarya</taxon>
        <taxon>Basidiomycota</taxon>
        <taxon>Agaricomycotina</taxon>
        <taxon>Tremellomycetes</taxon>
        <taxon>Tremellales</taxon>
        <taxon>Tremellaceae</taxon>
        <taxon>Tremella</taxon>
    </lineage>
</organism>
<gene>
    <name evidence="1" type="ORF">M231_00130</name>
</gene>
<dbReference type="SUPFAM" id="SSF46785">
    <property type="entry name" value="Winged helix' DNA-binding domain"/>
    <property type="match status" value="1"/>
</dbReference>
<keyword evidence="2" id="KW-1185">Reference proteome</keyword>
<dbReference type="InterPro" id="IPR021660">
    <property type="entry name" value="DUF3253"/>
</dbReference>
<dbReference type="InterPro" id="IPR036390">
    <property type="entry name" value="WH_DNA-bd_sf"/>
</dbReference>
<dbReference type="EMBL" id="SDIL01000001">
    <property type="protein sequence ID" value="RXK42576.1"/>
    <property type="molecule type" value="Genomic_DNA"/>
</dbReference>
<name>A0A4Q1BWW7_TREME</name>
<accession>A0A4Q1BWW7</accession>
<dbReference type="VEuPathDB" id="FungiDB:TREMEDRAFT_56061"/>
<dbReference type="OrthoDB" id="2563170at2759"/>